<dbReference type="AlphaFoldDB" id="R4S0B4"/>
<name>R4S0B4_PHYAS</name>
<dbReference type="Proteomes" id="UP000013941">
    <property type="component" value="Chromosome"/>
</dbReference>
<dbReference type="KEGG" id="nzs:SLY_0322"/>
<proteinExistence type="predicted"/>
<keyword evidence="2" id="KW-1185">Reference proteome</keyword>
<dbReference type="HOGENOM" id="CLU_3398758_0_0_14"/>
<dbReference type="EMBL" id="CP002548">
    <property type="protein sequence ID" value="AGL90244.1"/>
    <property type="molecule type" value="Genomic_DNA"/>
</dbReference>
<organism evidence="1 2">
    <name type="scientific">Strawberry lethal yellows phytoplasma (CPA) str. NZSb11</name>
    <dbReference type="NCBI Taxonomy" id="980422"/>
    <lineage>
        <taxon>Bacteria</taxon>
        <taxon>Bacillati</taxon>
        <taxon>Mycoplasmatota</taxon>
        <taxon>Mollicutes</taxon>
        <taxon>Acholeplasmatales</taxon>
        <taxon>Acholeplasmataceae</taxon>
        <taxon>Candidatus Phytoplasma</taxon>
        <taxon>16SrXII (Stolbur group)</taxon>
    </lineage>
</organism>
<gene>
    <name evidence="1" type="ORF">SLY_0322</name>
</gene>
<accession>R4S0B4</accession>
<evidence type="ECO:0000313" key="1">
    <source>
        <dbReference type="EMBL" id="AGL90244.1"/>
    </source>
</evidence>
<sequence length="31" mass="3751">MIFLVLLYYAFVGDSPFYRKKTFLDKVKNSF</sequence>
<reference evidence="1 2" key="1">
    <citation type="journal article" date="2013" name="BMC Genomics">
        <title>Comparison of the complete genome sequence of two closely related isolates of 'Candidatus Phytoplasma australiense' reveals genome plasticity.</title>
        <authorList>
            <person name="Andersen M.T."/>
            <person name="Liefting L.W."/>
            <person name="Havukkala I."/>
            <person name="Beever R.E."/>
        </authorList>
    </citation>
    <scope>NUCLEOTIDE SEQUENCE [LARGE SCALE GENOMIC DNA]</scope>
    <source>
        <strain evidence="1 2">NZSb11</strain>
    </source>
</reference>
<protein>
    <submittedName>
        <fullName evidence="1">Uncharacterized protein</fullName>
    </submittedName>
</protein>
<evidence type="ECO:0000313" key="2">
    <source>
        <dbReference type="Proteomes" id="UP000013941"/>
    </source>
</evidence>